<dbReference type="InterPro" id="IPR052708">
    <property type="entry name" value="PxpC"/>
</dbReference>
<dbReference type="PANTHER" id="PTHR43309">
    <property type="entry name" value="5-OXOPROLINASE SUBUNIT C"/>
    <property type="match status" value="1"/>
</dbReference>
<dbReference type="Gene3D" id="2.40.100.10">
    <property type="entry name" value="Cyclophilin-like"/>
    <property type="match status" value="1"/>
</dbReference>
<accession>A0A132PNJ6</accession>
<proteinExistence type="predicted"/>
<evidence type="ECO:0000259" key="4">
    <source>
        <dbReference type="SMART" id="SM00797"/>
    </source>
</evidence>
<evidence type="ECO:0000256" key="3">
    <source>
        <dbReference type="ARBA" id="ARBA00022840"/>
    </source>
</evidence>
<dbReference type="EMBL" id="LGTW01000006">
    <property type="protein sequence ID" value="KWX23916.1"/>
    <property type="molecule type" value="Genomic_DNA"/>
</dbReference>
<dbReference type="PATRIC" id="fig|59750.3.peg.6292"/>
<dbReference type="NCBIfam" id="TIGR00724">
    <property type="entry name" value="urea_amlyse_rel"/>
    <property type="match status" value="1"/>
</dbReference>
<dbReference type="PANTHER" id="PTHR43309:SF3">
    <property type="entry name" value="5-OXOPROLINASE SUBUNIT C"/>
    <property type="match status" value="1"/>
</dbReference>
<dbReference type="STRING" id="59750.AWC31_31175"/>
<dbReference type="GO" id="GO:0016787">
    <property type="term" value="F:hydrolase activity"/>
    <property type="evidence" value="ECO:0007669"/>
    <property type="project" value="UniProtKB-KW"/>
</dbReference>
<feature type="domain" description="Carboxyltransferase" evidence="4">
    <location>
        <begin position="25"/>
        <end position="291"/>
    </location>
</feature>
<dbReference type="InterPro" id="IPR003778">
    <property type="entry name" value="CT_A_B"/>
</dbReference>
<comment type="caution">
    <text evidence="5">The sequence shown here is derived from an EMBL/GenBank/DDBJ whole genome shotgun (WGS) entry which is preliminary data.</text>
</comment>
<dbReference type="Pfam" id="PF02626">
    <property type="entry name" value="CT_A_B"/>
    <property type="match status" value="1"/>
</dbReference>
<keyword evidence="2" id="KW-0378">Hydrolase</keyword>
<sequence length="291" mass="30383">MSRLTVTSVGVQALLQDRGRSGFAHLGVGQSGAADRTSYDLANRLVGNRPGAPCIEVTLGRMAFTVDAPVLIAVTGAHVAVACGNRRHGPNAAFAARAGDTITLGPATEGLRTYVAVRGGLVGRCVLGSMSWDTMAKLGTPPLRAGDALRIGGAEGDWPATDSAPLPAMDTRSMKLPLMLGPRDDWFCDVTRLADHEFTVTADADRVGIRLDGPDIPRCRGGELASEGVVLGALQVPTKGRPTLFLADRPVTGGYPVLGVVPRAGVDLAAQAVPGTRIRFMPFRAQLNGNR</sequence>
<evidence type="ECO:0000256" key="2">
    <source>
        <dbReference type="ARBA" id="ARBA00022801"/>
    </source>
</evidence>
<name>A0A132PNJ6_9MYCO</name>
<dbReference type="InterPro" id="IPR029000">
    <property type="entry name" value="Cyclophilin-like_dom_sf"/>
</dbReference>
<reference evidence="5 6" key="1">
    <citation type="submission" date="2015-07" db="EMBL/GenBank/DDBJ databases">
        <title>A draft genome sequence of Mycobacterium wolinskyi.</title>
        <authorList>
            <person name="de Man T.J."/>
            <person name="Perry K.A."/>
            <person name="Coulliette A.D."/>
            <person name="Jensen B."/>
            <person name="Toney N.C."/>
            <person name="Limbago B.M."/>
            <person name="Noble-Wang J."/>
        </authorList>
    </citation>
    <scope>NUCLEOTIDE SEQUENCE [LARGE SCALE GENOMIC DNA]</scope>
    <source>
        <strain evidence="5 6">CDC_01</strain>
    </source>
</reference>
<keyword evidence="6" id="KW-1185">Reference proteome</keyword>
<evidence type="ECO:0000313" key="6">
    <source>
        <dbReference type="Proteomes" id="UP000070612"/>
    </source>
</evidence>
<dbReference type="RefSeq" id="WP_067848035.1">
    <property type="nucleotide sequence ID" value="NZ_LGTW01000006.1"/>
</dbReference>
<dbReference type="AlphaFoldDB" id="A0A132PNJ6"/>
<dbReference type="GO" id="GO:0005524">
    <property type="term" value="F:ATP binding"/>
    <property type="evidence" value="ECO:0007669"/>
    <property type="project" value="UniProtKB-KW"/>
</dbReference>
<organism evidence="5 6">
    <name type="scientific">Mycolicibacterium wolinskyi</name>
    <dbReference type="NCBI Taxonomy" id="59750"/>
    <lineage>
        <taxon>Bacteria</taxon>
        <taxon>Bacillati</taxon>
        <taxon>Actinomycetota</taxon>
        <taxon>Actinomycetes</taxon>
        <taxon>Mycobacteriales</taxon>
        <taxon>Mycobacteriaceae</taxon>
        <taxon>Mycolicibacterium</taxon>
    </lineage>
</organism>
<evidence type="ECO:0000256" key="1">
    <source>
        <dbReference type="ARBA" id="ARBA00022741"/>
    </source>
</evidence>
<evidence type="ECO:0000313" key="5">
    <source>
        <dbReference type="EMBL" id="KWX23916.1"/>
    </source>
</evidence>
<gene>
    <name evidence="5" type="ORF">AFM11_11080</name>
</gene>
<dbReference type="Proteomes" id="UP000070612">
    <property type="component" value="Unassembled WGS sequence"/>
</dbReference>
<keyword evidence="3" id="KW-0067">ATP-binding</keyword>
<protein>
    <recommendedName>
        <fullName evidence="4">Carboxyltransferase domain-containing protein</fullName>
    </recommendedName>
</protein>
<dbReference type="SUPFAM" id="SSF50891">
    <property type="entry name" value="Cyclophilin-like"/>
    <property type="match status" value="1"/>
</dbReference>
<dbReference type="SMART" id="SM00797">
    <property type="entry name" value="AHS2"/>
    <property type="match status" value="1"/>
</dbReference>
<keyword evidence="1" id="KW-0547">Nucleotide-binding</keyword>